<evidence type="ECO:0000313" key="1">
    <source>
        <dbReference type="EMBL" id="KAK7692794.1"/>
    </source>
</evidence>
<evidence type="ECO:0000313" key="2">
    <source>
        <dbReference type="Proteomes" id="UP001385951"/>
    </source>
</evidence>
<organism evidence="1 2">
    <name type="scientific">Cerrena zonata</name>
    <dbReference type="NCBI Taxonomy" id="2478898"/>
    <lineage>
        <taxon>Eukaryota</taxon>
        <taxon>Fungi</taxon>
        <taxon>Dikarya</taxon>
        <taxon>Basidiomycota</taxon>
        <taxon>Agaricomycotina</taxon>
        <taxon>Agaricomycetes</taxon>
        <taxon>Polyporales</taxon>
        <taxon>Cerrenaceae</taxon>
        <taxon>Cerrena</taxon>
    </lineage>
</organism>
<reference evidence="1 2" key="1">
    <citation type="submission" date="2022-09" db="EMBL/GenBank/DDBJ databases">
        <authorList>
            <person name="Palmer J.M."/>
        </authorList>
    </citation>
    <scope>NUCLEOTIDE SEQUENCE [LARGE SCALE GENOMIC DNA]</scope>
    <source>
        <strain evidence="1 2">DSM 7382</strain>
    </source>
</reference>
<protein>
    <submittedName>
        <fullName evidence="1">Uncharacterized protein</fullName>
    </submittedName>
</protein>
<name>A0AAW0GP04_9APHY</name>
<proteinExistence type="predicted"/>
<sequence>MAPQTLDHTHQMLSSFWLSNELPESVSPQSEFVVCIAMSGSTSRRSNLTHLFNTECPEIADLATAITTKRFTHRKTSMLGRSTSLTLSRMTHILHTPSASPHFLLETAPRYVSTSLSFDETGTLLAAAFLPVRASRNNGYFSLFQALNYNTNLPQHLEFFVFPGIG</sequence>
<comment type="caution">
    <text evidence="1">The sequence shown here is derived from an EMBL/GenBank/DDBJ whole genome shotgun (WGS) entry which is preliminary data.</text>
</comment>
<dbReference type="EMBL" id="JASBNA010000004">
    <property type="protein sequence ID" value="KAK7692794.1"/>
    <property type="molecule type" value="Genomic_DNA"/>
</dbReference>
<keyword evidence="2" id="KW-1185">Reference proteome</keyword>
<accession>A0AAW0GP04</accession>
<gene>
    <name evidence="1" type="ORF">QCA50_004427</name>
</gene>
<dbReference type="AlphaFoldDB" id="A0AAW0GP04"/>
<dbReference type="Proteomes" id="UP001385951">
    <property type="component" value="Unassembled WGS sequence"/>
</dbReference>